<name>A0A1E8DZV9_9GAMM</name>
<dbReference type="PANTHER" id="PTHR42953">
    <property type="entry name" value="HIGH-AFFINITY ZINC UPTAKE SYSTEM PROTEIN ZNUA-RELATED"/>
    <property type="match status" value="1"/>
</dbReference>
<accession>A0A1E8DZV9</accession>
<keyword evidence="5" id="KW-0862">Zinc</keyword>
<feature type="chain" id="PRO_5009213245" description="High-affinity zinc uptake system protein ZnuA" evidence="6">
    <location>
        <begin position="20"/>
        <end position="279"/>
    </location>
</feature>
<dbReference type="Pfam" id="PF01297">
    <property type="entry name" value="ZnuA"/>
    <property type="match status" value="1"/>
</dbReference>
<keyword evidence="5" id="KW-0864">Zinc transport</keyword>
<dbReference type="InterPro" id="IPR050492">
    <property type="entry name" value="Bact_metal-bind_prot9"/>
</dbReference>
<comment type="similarity">
    <text evidence="1">Belongs to the bacterial solute-binding protein 9 family.</text>
</comment>
<dbReference type="Gene3D" id="3.40.50.1980">
    <property type="entry name" value="Nitrogenase molybdenum iron protein domain"/>
    <property type="match status" value="2"/>
</dbReference>
<evidence type="ECO:0000256" key="1">
    <source>
        <dbReference type="ARBA" id="ARBA00011028"/>
    </source>
</evidence>
<keyword evidence="4 6" id="KW-0732">Signal</keyword>
<proteinExistence type="inferred from homology"/>
<comment type="caution">
    <text evidence="7">The sequence shown here is derived from an EMBL/GenBank/DDBJ whole genome shotgun (WGS) entry which is preliminary data.</text>
</comment>
<organism evidence="7 8">
    <name type="scientific">Acinetobacter towneri</name>
    <dbReference type="NCBI Taxonomy" id="202956"/>
    <lineage>
        <taxon>Bacteria</taxon>
        <taxon>Pseudomonadati</taxon>
        <taxon>Pseudomonadota</taxon>
        <taxon>Gammaproteobacteria</taxon>
        <taxon>Moraxellales</taxon>
        <taxon>Moraxellaceae</taxon>
        <taxon>Acinetobacter</taxon>
    </lineage>
</organism>
<dbReference type="eggNOG" id="COG0803">
    <property type="taxonomic scope" value="Bacteria"/>
</dbReference>
<dbReference type="GO" id="GO:0046872">
    <property type="term" value="F:metal ion binding"/>
    <property type="evidence" value="ECO:0007669"/>
    <property type="project" value="InterPro"/>
</dbReference>
<evidence type="ECO:0000256" key="6">
    <source>
        <dbReference type="SAM" id="SignalP"/>
    </source>
</evidence>
<evidence type="ECO:0000256" key="4">
    <source>
        <dbReference type="ARBA" id="ARBA00022729"/>
    </source>
</evidence>
<sequence>MFRLFSFCLLVLCSTISMAQALVVSTHPIYLIAQKVTKNIETPTLLLADQTGHDVSLTPAHRKIIQDAGLIMWLGKAHEAPLERVLHQNPKAIALLDTGIMKTLPQRSERGSALKHTIDSHVWLDPNNAVRIGFFIAALRSQQMPEHRDAYWNNARAFAQSLFKSASKFQTQTAAQPYWAYHDAYQYLERALNLEFAGSLTNDPHIAPTVAQIKYLNDHRPNPKMCLLAEGHASKNQYMKLNPIVFQKVDESMRGADDFVQAWQQLAKQTKACVLNARK</sequence>
<dbReference type="PANTHER" id="PTHR42953:SF3">
    <property type="entry name" value="HIGH-AFFINITY ZINC UPTAKE SYSTEM PROTEIN ZNUA"/>
    <property type="match status" value="1"/>
</dbReference>
<gene>
    <name evidence="7" type="ORF">BJN41_13190</name>
</gene>
<dbReference type="GO" id="GO:0006829">
    <property type="term" value="P:zinc ion transport"/>
    <property type="evidence" value="ECO:0007669"/>
    <property type="project" value="UniProtKB-KW"/>
</dbReference>
<evidence type="ECO:0000313" key="8">
    <source>
        <dbReference type="Proteomes" id="UP000186931"/>
    </source>
</evidence>
<evidence type="ECO:0000313" key="7">
    <source>
        <dbReference type="EMBL" id="OFE42658.1"/>
    </source>
</evidence>
<dbReference type="Proteomes" id="UP000186931">
    <property type="component" value="Unassembled WGS sequence"/>
</dbReference>
<evidence type="ECO:0000256" key="2">
    <source>
        <dbReference type="ARBA" id="ARBA00015915"/>
    </source>
</evidence>
<keyword evidence="5" id="KW-0406">Ion transport</keyword>
<dbReference type="SUPFAM" id="SSF53807">
    <property type="entry name" value="Helical backbone' metal receptor"/>
    <property type="match status" value="1"/>
</dbReference>
<evidence type="ECO:0000256" key="3">
    <source>
        <dbReference type="ARBA" id="ARBA00022448"/>
    </source>
</evidence>
<dbReference type="RefSeq" id="WP_070155516.1">
    <property type="nucleotide sequence ID" value="NZ_MKQS01000030.1"/>
</dbReference>
<dbReference type="AlphaFoldDB" id="A0A1E8DZV9"/>
<protein>
    <recommendedName>
        <fullName evidence="2">High-affinity zinc uptake system protein ZnuA</fullName>
    </recommendedName>
</protein>
<dbReference type="EMBL" id="MKQS01000030">
    <property type="protein sequence ID" value="OFE42658.1"/>
    <property type="molecule type" value="Genomic_DNA"/>
</dbReference>
<feature type="signal peptide" evidence="6">
    <location>
        <begin position="1"/>
        <end position="19"/>
    </location>
</feature>
<reference evidence="7 8" key="1">
    <citation type="submission" date="2016-10" db="EMBL/GenBank/DDBJ databases">
        <title>Genome of airborne Acinetobacter sp. 5-2Ac02 in the hospital environment: Species near to Acinetobacter towneri.</title>
        <authorList>
            <person name="Barbosa B."/>
            <person name="Fernandez-Garcia L."/>
            <person name="Gato E."/>
            <person name="Leao R."/>
            <person name="Albano R."/>
            <person name="Fernandez B."/>
            <person name="Fernandez-Cuenca F."/>
            <person name="Marques E."/>
            <person name="Tomas M."/>
        </authorList>
    </citation>
    <scope>NUCLEOTIDE SEQUENCE [LARGE SCALE GENOMIC DNA]</scope>
    <source>
        <strain evidence="7 8">5-2Ac02</strain>
    </source>
</reference>
<dbReference type="InterPro" id="IPR006127">
    <property type="entry name" value="ZnuA-like"/>
</dbReference>
<evidence type="ECO:0000256" key="5">
    <source>
        <dbReference type="ARBA" id="ARBA00022906"/>
    </source>
</evidence>
<dbReference type="STRING" id="202956.BJN41_13190"/>
<keyword evidence="3" id="KW-0813">Transport</keyword>